<protein>
    <submittedName>
        <fullName evidence="5">Glycogen operon protein</fullName>
    </submittedName>
</protein>
<dbReference type="Gene3D" id="2.60.40.1180">
    <property type="entry name" value="Golgi alpha-mannosidase II"/>
    <property type="match status" value="1"/>
</dbReference>
<proteinExistence type="inferred from homology"/>
<dbReference type="PANTHER" id="PTHR43002">
    <property type="entry name" value="GLYCOGEN DEBRANCHING ENZYME"/>
    <property type="match status" value="1"/>
</dbReference>
<dbReference type="Pfam" id="PF00128">
    <property type="entry name" value="Alpha-amylase"/>
    <property type="match status" value="1"/>
</dbReference>
<dbReference type="InterPro" id="IPR017853">
    <property type="entry name" value="GH"/>
</dbReference>
<evidence type="ECO:0000256" key="2">
    <source>
        <dbReference type="ARBA" id="ARBA00022801"/>
    </source>
</evidence>
<dbReference type="InterPro" id="IPR040784">
    <property type="entry name" value="GlgX_C"/>
</dbReference>
<accession>A0A4R2TDY9</accession>
<sequence length="677" mass="77751">MGLFSTFEIDTGFSAPLGSSVQVLNGKEGVNFALFSQQASAVELCLFSCNGREVRLPMQRSLENIDDSEQAIWHIWVGNISYGTQYGFRVYERYRQHHRITANPLKLMLDPYAKGIVGKPSLNTHEKRAGFTLVDSHDNGMLAPKSLVIDEHFDWGTDHHLRTPWTETILYELHVKGFTKLREDLPEDIRGTYAGLAHPEIIRYLKELGITAVELLPVTYHLDEVHLQEKELSNYWGYNPLGMFAVEPKYWSGKANSTPLSEFKTMVKALHEAGIEVILDMVFNHSAEAGQQSPTFCQRGIDDQYYYWHDEHGRYLNWTGCGNMLNLSKTYTRKWVLDCLRYWADSCHVDGFRFDLATVLGREGPAFNEQALLFNEIAKDPILKGCKFIAEPWDIGEGGYQLGNFPNYFAQWNDRYRDDMRKFWLWKSGELGAFVERFAGSGDLFKWDNRHPFNSINFITAHDGFTLRDLVSYNHKHNEMNGEDNRDGHSENYSYNHGYEGIDITSSAVENSRFSASRALLLSLLLSNGTPMLLAGDEIGNTQYGNNNAYCQDNGVTWLKWANKNDDLLYLVKQIIALRKKITSLKNGDWWNEDNVTWLNIHSEVMHNNHWNDKQVKAMQILLDDEWLFLINAKSLPQTFILPTGEWEIYSSASHGVRKHRNIEVSSLDFCLLCKVG</sequence>
<dbReference type="Proteomes" id="UP000295763">
    <property type="component" value="Unassembled WGS sequence"/>
</dbReference>
<evidence type="ECO:0000256" key="3">
    <source>
        <dbReference type="ARBA" id="ARBA00023295"/>
    </source>
</evidence>
<dbReference type="OrthoDB" id="3236218at2"/>
<dbReference type="SUPFAM" id="SSF51011">
    <property type="entry name" value="Glycosyl hydrolase domain"/>
    <property type="match status" value="1"/>
</dbReference>
<comment type="caution">
    <text evidence="5">The sequence shown here is derived from an EMBL/GenBank/DDBJ whole genome shotgun (WGS) entry which is preliminary data.</text>
</comment>
<dbReference type="GO" id="GO:0004135">
    <property type="term" value="F:amylo-alpha-1,6-glucosidase activity"/>
    <property type="evidence" value="ECO:0007669"/>
    <property type="project" value="InterPro"/>
</dbReference>
<dbReference type="InterPro" id="IPR013783">
    <property type="entry name" value="Ig-like_fold"/>
</dbReference>
<dbReference type="InterPro" id="IPR014756">
    <property type="entry name" value="Ig_E-set"/>
</dbReference>
<comment type="similarity">
    <text evidence="1">Belongs to the glycosyl hydrolase 13 family.</text>
</comment>
<dbReference type="AlphaFoldDB" id="A0A4R2TDY9"/>
<dbReference type="NCBIfam" id="TIGR02100">
    <property type="entry name" value="glgX_debranch"/>
    <property type="match status" value="1"/>
</dbReference>
<dbReference type="InterPro" id="IPR004193">
    <property type="entry name" value="Glyco_hydro_13_N"/>
</dbReference>
<dbReference type="CDD" id="cd02856">
    <property type="entry name" value="E_set_GDE_Isoamylase_N"/>
    <property type="match status" value="1"/>
</dbReference>
<organism evidence="5 6">
    <name type="scientific">Cricetibacter osteomyelitidis</name>
    <dbReference type="NCBI Taxonomy" id="1521931"/>
    <lineage>
        <taxon>Bacteria</taxon>
        <taxon>Pseudomonadati</taxon>
        <taxon>Pseudomonadota</taxon>
        <taxon>Gammaproteobacteria</taxon>
        <taxon>Pasteurellales</taxon>
        <taxon>Pasteurellaceae</taxon>
        <taxon>Cricetibacter</taxon>
    </lineage>
</organism>
<gene>
    <name evidence="5" type="ORF">EDC44_10972</name>
</gene>
<evidence type="ECO:0000256" key="1">
    <source>
        <dbReference type="ARBA" id="ARBA00008061"/>
    </source>
</evidence>
<dbReference type="Pfam" id="PF18390">
    <property type="entry name" value="GlgX_C"/>
    <property type="match status" value="1"/>
</dbReference>
<dbReference type="Gene3D" id="3.20.20.80">
    <property type="entry name" value="Glycosidases"/>
    <property type="match status" value="1"/>
</dbReference>
<dbReference type="InterPro" id="IPR044505">
    <property type="entry name" value="GlgX_Isoamylase_N_E_set"/>
</dbReference>
<evidence type="ECO:0000259" key="4">
    <source>
        <dbReference type="SMART" id="SM00642"/>
    </source>
</evidence>
<reference evidence="5 6" key="1">
    <citation type="submission" date="2019-03" db="EMBL/GenBank/DDBJ databases">
        <title>Genomic Encyclopedia of Type Strains, Phase IV (KMG-IV): sequencing the most valuable type-strain genomes for metagenomic binning, comparative biology and taxonomic classification.</title>
        <authorList>
            <person name="Goeker M."/>
        </authorList>
    </citation>
    <scope>NUCLEOTIDE SEQUENCE [LARGE SCALE GENOMIC DNA]</scope>
    <source>
        <strain evidence="5 6">DSM 28404</strain>
    </source>
</reference>
<dbReference type="EMBL" id="SLYB01000009">
    <property type="protein sequence ID" value="TCP95378.1"/>
    <property type="molecule type" value="Genomic_DNA"/>
</dbReference>
<dbReference type="SUPFAM" id="SSF51445">
    <property type="entry name" value="(Trans)glycosidases"/>
    <property type="match status" value="1"/>
</dbReference>
<dbReference type="Gene3D" id="2.60.40.10">
    <property type="entry name" value="Immunoglobulins"/>
    <property type="match status" value="1"/>
</dbReference>
<evidence type="ECO:0000313" key="6">
    <source>
        <dbReference type="Proteomes" id="UP000295763"/>
    </source>
</evidence>
<dbReference type="CDD" id="cd11326">
    <property type="entry name" value="AmyAc_Glg_debranch"/>
    <property type="match status" value="1"/>
</dbReference>
<dbReference type="InterPro" id="IPR011837">
    <property type="entry name" value="Glycogen_debranch_GlgX"/>
</dbReference>
<dbReference type="SUPFAM" id="SSF81296">
    <property type="entry name" value="E set domains"/>
    <property type="match status" value="1"/>
</dbReference>
<dbReference type="RefSeq" id="WP_131976376.1">
    <property type="nucleotide sequence ID" value="NZ_SLYB01000009.1"/>
</dbReference>
<dbReference type="SMART" id="SM00642">
    <property type="entry name" value="Aamy"/>
    <property type="match status" value="1"/>
</dbReference>
<name>A0A4R2TDY9_9PAST</name>
<dbReference type="Pfam" id="PF02922">
    <property type="entry name" value="CBM_48"/>
    <property type="match status" value="1"/>
</dbReference>
<keyword evidence="2" id="KW-0378">Hydrolase</keyword>
<keyword evidence="3" id="KW-0326">Glycosidase</keyword>
<dbReference type="InterPro" id="IPR013780">
    <property type="entry name" value="Glyco_hydro_b"/>
</dbReference>
<evidence type="ECO:0000313" key="5">
    <source>
        <dbReference type="EMBL" id="TCP95378.1"/>
    </source>
</evidence>
<keyword evidence="6" id="KW-1185">Reference proteome</keyword>
<dbReference type="GO" id="GO:0005980">
    <property type="term" value="P:glycogen catabolic process"/>
    <property type="evidence" value="ECO:0007669"/>
    <property type="project" value="InterPro"/>
</dbReference>
<dbReference type="InterPro" id="IPR006047">
    <property type="entry name" value="GH13_cat_dom"/>
</dbReference>
<feature type="domain" description="Glycosyl hydrolase family 13 catalytic" evidence="4">
    <location>
        <begin position="172"/>
        <end position="579"/>
    </location>
</feature>